<dbReference type="RefSeq" id="WP_013418726.1">
    <property type="nucleotide sequence ID" value="NC_014664.1"/>
</dbReference>
<reference evidence="1" key="1">
    <citation type="submission" date="2010-10" db="EMBL/GenBank/DDBJ databases">
        <title>Complete sequence of Rhodomicrobium vannielii ATCC 17100.</title>
        <authorList>
            <consortium name="US DOE Joint Genome Institute"/>
            <person name="Lucas S."/>
            <person name="Copeland A."/>
            <person name="Lapidus A."/>
            <person name="Cheng J.-F."/>
            <person name="Bruce D."/>
            <person name="Goodwin L."/>
            <person name="Pitluck S."/>
            <person name="Chertkov O."/>
            <person name="Zhang Z."/>
            <person name="Detter J.C."/>
            <person name="Han C."/>
            <person name="Tapia R."/>
            <person name="Land M."/>
            <person name="Hauser L."/>
            <person name="Jeffries C."/>
            <person name="Kyrpides N."/>
            <person name="Ivanova N."/>
            <person name="Ovchinnikova G."/>
            <person name="Brown P.J.B."/>
            <person name="Brun Y.V."/>
            <person name="Woyke T."/>
        </authorList>
    </citation>
    <scope>NUCLEOTIDE SEQUENCE</scope>
    <source>
        <strain evidence="1">ATCC 17100</strain>
    </source>
</reference>
<evidence type="ECO:0000313" key="2">
    <source>
        <dbReference type="EMBL" id="ADP71996.1"/>
    </source>
</evidence>
<accession>E3I328</accession>
<keyword evidence="3" id="KW-1185">Reference proteome</keyword>
<dbReference type="EMBL" id="CP002292">
    <property type="protein sequence ID" value="ADP70322.1"/>
    <property type="molecule type" value="Genomic_DNA"/>
</dbReference>
<organism evidence="1 3">
    <name type="scientific">Rhodomicrobium vannielii (strain ATCC 17100 / DSM 162 / LMG 4299 / NCIMB 10020 / ATH 3.1.1)</name>
    <dbReference type="NCBI Taxonomy" id="648757"/>
    <lineage>
        <taxon>Bacteria</taxon>
        <taxon>Pseudomonadati</taxon>
        <taxon>Pseudomonadota</taxon>
        <taxon>Alphaproteobacteria</taxon>
        <taxon>Hyphomicrobiales</taxon>
        <taxon>Hyphomicrobiaceae</taxon>
        <taxon>Rhodomicrobium</taxon>
    </lineage>
</organism>
<dbReference type="EMBL" id="CP002292">
    <property type="protein sequence ID" value="ADP71996.1"/>
    <property type="molecule type" value="Genomic_DNA"/>
</dbReference>
<dbReference type="KEGG" id="rva:Rvan_2786"/>
<sequence>MRLARAWASALAAEGQSGLDDDLIALDRSHARSGSDPSCQVYEVRSRVLSDSGVFPGDLLTLRLLDEGETPSVVSFAAVTVGSPPRQLLLLRLFVPPRQLTINTSCLELPPLVLGPNVRLVAAAPWAQPPARIAPAK</sequence>
<dbReference type="AlphaFoldDB" id="E3I328"/>
<dbReference type="KEGG" id="rva:Rvan_1048"/>
<evidence type="ECO:0000313" key="1">
    <source>
        <dbReference type="EMBL" id="ADP70322.1"/>
    </source>
</evidence>
<evidence type="ECO:0000313" key="3">
    <source>
        <dbReference type="Proteomes" id="UP000001399"/>
    </source>
</evidence>
<reference evidence="3" key="2">
    <citation type="journal article" date="2011" name="J. Bacteriol.">
        <title>Genome sequences of eight morphologically diverse alphaproteobacteria.</title>
        <authorList>
            <consortium name="US DOE Joint Genome Institute"/>
            <person name="Brown P.J."/>
            <person name="Kysela D.T."/>
            <person name="Buechlein A."/>
            <person name="Hemmerich C."/>
            <person name="Brun Y.V."/>
        </authorList>
    </citation>
    <scope>NUCLEOTIDE SEQUENCE [LARGE SCALE GENOMIC DNA]</scope>
    <source>
        <strain evidence="3">ATCC 17100 / ATH 3.1.1 / DSM 162 / LMG 4299</strain>
    </source>
</reference>
<name>E3I328_RHOVT</name>
<dbReference type="HOGENOM" id="CLU_1915501_0_0_5"/>
<protein>
    <submittedName>
        <fullName evidence="1">Uncharacterized protein</fullName>
    </submittedName>
</protein>
<proteinExistence type="predicted"/>
<gene>
    <name evidence="1" type="ordered locus">Rvan_1048</name>
    <name evidence="2" type="ordered locus">Rvan_2786</name>
</gene>
<dbReference type="Proteomes" id="UP000001399">
    <property type="component" value="Chromosome"/>
</dbReference>